<reference evidence="7 8" key="1">
    <citation type="submission" date="2018-03" db="EMBL/GenBank/DDBJ databases">
        <title>Characteristics and genome of n-alkane degrading marine bacteria Gordonia iterans isolated from crude oil contaminated in Tae-an, South Korea.</title>
        <authorList>
            <person name="Lee S.-S."/>
            <person name="Kim H."/>
        </authorList>
    </citation>
    <scope>NUCLEOTIDE SEQUENCE [LARGE SCALE GENOMIC DNA]</scope>
    <source>
        <strain evidence="7 8">Co17</strain>
    </source>
</reference>
<dbReference type="Pfam" id="PF07683">
    <property type="entry name" value="CobW_C"/>
    <property type="match status" value="1"/>
</dbReference>
<proteinExistence type="inferred from homology"/>
<evidence type="ECO:0000256" key="3">
    <source>
        <dbReference type="ARBA" id="ARBA00023186"/>
    </source>
</evidence>
<dbReference type="OrthoDB" id="9808822at2"/>
<name>A0A2S0KI56_9ACTN</name>
<accession>A0A2S0KI56</accession>
<gene>
    <name evidence="7" type="ORF">C6V83_15025</name>
</gene>
<organism evidence="7 8">
    <name type="scientific">Gordonia iterans</name>
    <dbReference type="NCBI Taxonomy" id="1004901"/>
    <lineage>
        <taxon>Bacteria</taxon>
        <taxon>Bacillati</taxon>
        <taxon>Actinomycetota</taxon>
        <taxon>Actinomycetes</taxon>
        <taxon>Mycobacteriales</taxon>
        <taxon>Gordoniaceae</taxon>
        <taxon>Gordonia</taxon>
    </lineage>
</organism>
<dbReference type="SMART" id="SM00833">
    <property type="entry name" value="CobW_C"/>
    <property type="match status" value="1"/>
</dbReference>
<protein>
    <submittedName>
        <fullName evidence="7">GTP-binding protein</fullName>
    </submittedName>
</protein>
<dbReference type="RefSeq" id="WP_105943067.1">
    <property type="nucleotide sequence ID" value="NZ_CP027433.1"/>
</dbReference>
<evidence type="ECO:0000256" key="2">
    <source>
        <dbReference type="ARBA" id="ARBA00022801"/>
    </source>
</evidence>
<keyword evidence="1" id="KW-0547">Nucleotide-binding</keyword>
<dbReference type="InterPro" id="IPR051316">
    <property type="entry name" value="Zinc-reg_GTPase_activator"/>
</dbReference>
<evidence type="ECO:0000256" key="4">
    <source>
        <dbReference type="ARBA" id="ARBA00034320"/>
    </source>
</evidence>
<comment type="similarity">
    <text evidence="4">Belongs to the SIMIBI class G3E GTPase family. ZNG1 subfamily.</text>
</comment>
<evidence type="ECO:0000256" key="5">
    <source>
        <dbReference type="ARBA" id="ARBA00049117"/>
    </source>
</evidence>
<dbReference type="Proteomes" id="UP000239814">
    <property type="component" value="Chromosome"/>
</dbReference>
<dbReference type="Gene3D" id="3.30.1220.10">
    <property type="entry name" value="CobW-like, C-terminal domain"/>
    <property type="match status" value="1"/>
</dbReference>
<evidence type="ECO:0000259" key="6">
    <source>
        <dbReference type="SMART" id="SM00833"/>
    </source>
</evidence>
<dbReference type="KEGG" id="git:C6V83_15025"/>
<keyword evidence="2" id="KW-0378">Hydrolase</keyword>
<dbReference type="PANTHER" id="PTHR13748">
    <property type="entry name" value="COBW-RELATED"/>
    <property type="match status" value="1"/>
</dbReference>
<dbReference type="GO" id="GO:0016787">
    <property type="term" value="F:hydrolase activity"/>
    <property type="evidence" value="ECO:0007669"/>
    <property type="project" value="UniProtKB-KW"/>
</dbReference>
<dbReference type="Pfam" id="PF02492">
    <property type="entry name" value="cobW"/>
    <property type="match status" value="1"/>
</dbReference>
<dbReference type="GO" id="GO:0000166">
    <property type="term" value="F:nucleotide binding"/>
    <property type="evidence" value="ECO:0007669"/>
    <property type="project" value="UniProtKB-KW"/>
</dbReference>
<dbReference type="InterPro" id="IPR011629">
    <property type="entry name" value="CobW-like_C"/>
</dbReference>
<sequence>MDARGVPVVVLAGFLGAGKTTILNHLLRHSAGRRFGVLVNDFGAVNVDALLVSGRSAGTLNLANGCICCTTDAEGLAEALAELARSGVDAIVIEASGIAEPRALIRLVLAARDRRVAYGGLVYVVDAALVERTLAEHPSVAGHLAVADLVVVNKKDLVSEAGLDAVLKRVRELNATAPALPVIGGAVDPGLLAEATGGSSYDDEPRQLTIGELLEHPGHAHAHLHDAFESVAVQTPDPVDPRRLAALLERPPAGAYRCKGLALVDLPGHRDHAYEVHAVGGFVRVGVRPWPDGRAETSLVIIGAGLDAGAAREALCEVLTPADPADEHGILHLTRHLPVVTED</sequence>
<keyword evidence="3" id="KW-0143">Chaperone</keyword>
<dbReference type="PANTHER" id="PTHR13748:SF62">
    <property type="entry name" value="COBW DOMAIN-CONTAINING PROTEIN"/>
    <property type="match status" value="1"/>
</dbReference>
<dbReference type="InterPro" id="IPR036627">
    <property type="entry name" value="CobW-likC_sf"/>
</dbReference>
<dbReference type="InterPro" id="IPR027417">
    <property type="entry name" value="P-loop_NTPase"/>
</dbReference>
<feature type="domain" description="CobW C-terminal" evidence="6">
    <location>
        <begin position="228"/>
        <end position="319"/>
    </location>
</feature>
<dbReference type="SUPFAM" id="SSF90002">
    <property type="entry name" value="Hypothetical protein YjiA, C-terminal domain"/>
    <property type="match status" value="1"/>
</dbReference>
<comment type="catalytic activity">
    <reaction evidence="5">
        <text>GTP + H2O = GDP + phosphate + H(+)</text>
        <dbReference type="Rhea" id="RHEA:19669"/>
        <dbReference type="ChEBI" id="CHEBI:15377"/>
        <dbReference type="ChEBI" id="CHEBI:15378"/>
        <dbReference type="ChEBI" id="CHEBI:37565"/>
        <dbReference type="ChEBI" id="CHEBI:43474"/>
        <dbReference type="ChEBI" id="CHEBI:58189"/>
    </reaction>
    <physiologicalReaction direction="left-to-right" evidence="5">
        <dbReference type="Rhea" id="RHEA:19670"/>
    </physiologicalReaction>
</comment>
<keyword evidence="8" id="KW-1185">Reference proteome</keyword>
<dbReference type="CDD" id="cd03112">
    <property type="entry name" value="CobW-like"/>
    <property type="match status" value="1"/>
</dbReference>
<dbReference type="InterPro" id="IPR003495">
    <property type="entry name" value="CobW/HypB/UreG_nucleotide-bd"/>
</dbReference>
<evidence type="ECO:0000256" key="1">
    <source>
        <dbReference type="ARBA" id="ARBA00022741"/>
    </source>
</evidence>
<dbReference type="Gene3D" id="3.40.50.300">
    <property type="entry name" value="P-loop containing nucleotide triphosphate hydrolases"/>
    <property type="match status" value="1"/>
</dbReference>
<evidence type="ECO:0000313" key="7">
    <source>
        <dbReference type="EMBL" id="AVM01359.1"/>
    </source>
</evidence>
<dbReference type="SUPFAM" id="SSF52540">
    <property type="entry name" value="P-loop containing nucleoside triphosphate hydrolases"/>
    <property type="match status" value="1"/>
</dbReference>
<dbReference type="EMBL" id="CP027433">
    <property type="protein sequence ID" value="AVM01359.1"/>
    <property type="molecule type" value="Genomic_DNA"/>
</dbReference>
<dbReference type="GO" id="GO:0005737">
    <property type="term" value="C:cytoplasm"/>
    <property type="evidence" value="ECO:0007669"/>
    <property type="project" value="TreeGrafter"/>
</dbReference>
<evidence type="ECO:0000313" key="8">
    <source>
        <dbReference type="Proteomes" id="UP000239814"/>
    </source>
</evidence>
<dbReference type="AlphaFoldDB" id="A0A2S0KI56"/>